<protein>
    <recommendedName>
        <fullName evidence="4">Rhodanese domain-containing protein</fullName>
    </recommendedName>
</protein>
<gene>
    <name evidence="2" type="ORF">QF035_008866</name>
</gene>
<evidence type="ECO:0008006" key="4">
    <source>
        <dbReference type="Google" id="ProtNLM"/>
    </source>
</evidence>
<dbReference type="Proteomes" id="UP001230328">
    <property type="component" value="Unassembled WGS sequence"/>
</dbReference>
<comment type="caution">
    <text evidence="2">The sequence shown here is derived from an EMBL/GenBank/DDBJ whole genome shotgun (WGS) entry which is preliminary data.</text>
</comment>
<dbReference type="EMBL" id="JAUSZI010000002">
    <property type="protein sequence ID" value="MDQ1031284.1"/>
    <property type="molecule type" value="Genomic_DNA"/>
</dbReference>
<reference evidence="2 3" key="1">
    <citation type="submission" date="2023-07" db="EMBL/GenBank/DDBJ databases">
        <title>Comparative genomics of wheat-associated soil bacteria to identify genetic determinants of phenazine resistance.</title>
        <authorList>
            <person name="Mouncey N."/>
        </authorList>
    </citation>
    <scope>NUCLEOTIDE SEQUENCE [LARGE SCALE GENOMIC DNA]</scope>
    <source>
        <strain evidence="2 3">V2I4</strain>
    </source>
</reference>
<organism evidence="2 3">
    <name type="scientific">Streptomyces umbrinus</name>
    <dbReference type="NCBI Taxonomy" id="67370"/>
    <lineage>
        <taxon>Bacteria</taxon>
        <taxon>Bacillati</taxon>
        <taxon>Actinomycetota</taxon>
        <taxon>Actinomycetes</taxon>
        <taxon>Kitasatosporales</taxon>
        <taxon>Streptomycetaceae</taxon>
        <taxon>Streptomyces</taxon>
        <taxon>Streptomyces phaeochromogenes group</taxon>
    </lineage>
</organism>
<keyword evidence="3" id="KW-1185">Reference proteome</keyword>
<name>A0ABU0T8Y9_9ACTN</name>
<feature type="region of interest" description="Disordered" evidence="1">
    <location>
        <begin position="1"/>
        <end position="23"/>
    </location>
</feature>
<accession>A0ABU0T8Y9</accession>
<evidence type="ECO:0000256" key="1">
    <source>
        <dbReference type="SAM" id="MobiDB-lite"/>
    </source>
</evidence>
<evidence type="ECO:0000313" key="2">
    <source>
        <dbReference type="EMBL" id="MDQ1031284.1"/>
    </source>
</evidence>
<evidence type="ECO:0000313" key="3">
    <source>
        <dbReference type="Proteomes" id="UP001230328"/>
    </source>
</evidence>
<proteinExistence type="predicted"/>
<sequence>MNSPVPRAPTVTVPSAQRGAPPAARVEEVWRSQGSNDPDLLIVWHEPTQHDQDRRMTTADVVARYPEAEFVIADLAWFPSEAEHHRFYLTGHGTSEPVAFPEDTTAVAMWAHGYLSAANAMGGWSAFAAGIEDREDHEAADWADEAARNPHL</sequence>